<reference evidence="3" key="1">
    <citation type="journal article" date="2019" name="Int. J. Syst. Evol. Microbiol.">
        <title>The Global Catalogue of Microorganisms (GCM) 10K type strain sequencing project: providing services to taxonomists for standard genome sequencing and annotation.</title>
        <authorList>
            <consortium name="The Broad Institute Genomics Platform"/>
            <consortium name="The Broad Institute Genome Sequencing Center for Infectious Disease"/>
            <person name="Wu L."/>
            <person name="Ma J."/>
        </authorList>
    </citation>
    <scope>NUCLEOTIDE SEQUENCE [LARGE SCALE GENOMIC DNA]</scope>
    <source>
        <strain evidence="3">JCM 4957</strain>
    </source>
</reference>
<keyword evidence="1" id="KW-0812">Transmembrane</keyword>
<name>A0ABQ3AIZ2_9ACTN</name>
<accession>A0ABQ3AIZ2</accession>
<protein>
    <recommendedName>
        <fullName evidence="4">MFS transporter</fullName>
    </recommendedName>
</protein>
<organism evidence="2 3">
    <name type="scientific">Streptomyces djakartensis</name>
    <dbReference type="NCBI Taxonomy" id="68193"/>
    <lineage>
        <taxon>Bacteria</taxon>
        <taxon>Bacillati</taxon>
        <taxon>Actinomycetota</taxon>
        <taxon>Actinomycetes</taxon>
        <taxon>Kitasatosporales</taxon>
        <taxon>Streptomycetaceae</taxon>
        <taxon>Streptomyces</taxon>
    </lineage>
</organism>
<comment type="caution">
    <text evidence="2">The sequence shown here is derived from an EMBL/GenBank/DDBJ whole genome shotgun (WGS) entry which is preliminary data.</text>
</comment>
<keyword evidence="3" id="KW-1185">Reference proteome</keyword>
<feature type="transmembrane region" description="Helical" evidence="1">
    <location>
        <begin position="34"/>
        <end position="55"/>
    </location>
</feature>
<proteinExistence type="predicted"/>
<evidence type="ECO:0000256" key="1">
    <source>
        <dbReference type="SAM" id="Phobius"/>
    </source>
</evidence>
<keyword evidence="1" id="KW-1133">Transmembrane helix</keyword>
<keyword evidence="1" id="KW-0472">Membrane</keyword>
<dbReference type="EMBL" id="BMWE01000032">
    <property type="protein sequence ID" value="GGY50163.1"/>
    <property type="molecule type" value="Genomic_DNA"/>
</dbReference>
<evidence type="ECO:0000313" key="3">
    <source>
        <dbReference type="Proteomes" id="UP000653308"/>
    </source>
</evidence>
<sequence>MALSREIAAAPAGGTAPLVAAALLEAVGGYPWPVALYMIVLPLVSASAVALLHGFGRGRTT</sequence>
<evidence type="ECO:0008006" key="4">
    <source>
        <dbReference type="Google" id="ProtNLM"/>
    </source>
</evidence>
<gene>
    <name evidence="2" type="ORF">GCM10010384_65350</name>
</gene>
<dbReference type="Proteomes" id="UP000653308">
    <property type="component" value="Unassembled WGS sequence"/>
</dbReference>
<evidence type="ECO:0000313" key="2">
    <source>
        <dbReference type="EMBL" id="GGY50163.1"/>
    </source>
</evidence>
<dbReference type="RefSeq" id="WP_190201593.1">
    <property type="nucleotide sequence ID" value="NZ_BMWE01000032.1"/>
</dbReference>